<keyword evidence="1" id="KW-0540">Nuclease</keyword>
<dbReference type="GO" id="GO:0004527">
    <property type="term" value="F:exonuclease activity"/>
    <property type="evidence" value="ECO:0007669"/>
    <property type="project" value="UniProtKB-KW"/>
</dbReference>
<dbReference type="PANTHER" id="PTHR30231:SF4">
    <property type="entry name" value="PROTEIN NEN2"/>
    <property type="match status" value="1"/>
</dbReference>
<dbReference type="InterPro" id="IPR012337">
    <property type="entry name" value="RNaseH-like_sf"/>
</dbReference>
<dbReference type="Pfam" id="PF00929">
    <property type="entry name" value="RNase_T"/>
    <property type="match status" value="1"/>
</dbReference>
<evidence type="ECO:0000256" key="2">
    <source>
        <dbReference type="ARBA" id="ARBA00022801"/>
    </source>
</evidence>
<organism evidence="5 6">
    <name type="scientific">Nocardia vinacea</name>
    <dbReference type="NCBI Taxonomy" id="96468"/>
    <lineage>
        <taxon>Bacteria</taxon>
        <taxon>Bacillati</taxon>
        <taxon>Actinomycetota</taxon>
        <taxon>Actinomycetes</taxon>
        <taxon>Mycobacteriales</taxon>
        <taxon>Nocardiaceae</taxon>
        <taxon>Nocardia</taxon>
    </lineage>
</organism>
<sequence>MSRAWMDMPLGAFDLETTGPDPREARVVTACLAAIDGPKVQVDNWLVDPGIEIPEGATKVHGISTEIARTEGIDYLIGLKAVRERLGAMWAEGRIVAAYNASYDLTVIQTESARLGLAPMIIGPTVDPFVLDHHADPDRTGKRKLTDAIRTYGLSIGKAHTAEADALAAARLAWVIARRYPEIGRLDVQTLMQRQALWYAHRGEKLKQRFREIAESKQKRAQAMLDQAQEWRDRADGVAMLWPIQ</sequence>
<dbReference type="SMART" id="SM00479">
    <property type="entry name" value="EXOIII"/>
    <property type="match status" value="1"/>
</dbReference>
<dbReference type="InterPro" id="IPR036397">
    <property type="entry name" value="RNaseH_sf"/>
</dbReference>
<dbReference type="EMBL" id="CP109441">
    <property type="protein sequence ID" value="WUV42847.1"/>
    <property type="molecule type" value="Genomic_DNA"/>
</dbReference>
<name>A0ABZ1YLP3_9NOCA</name>
<gene>
    <name evidence="5" type="ORF">OG563_26755</name>
</gene>
<dbReference type="PANTHER" id="PTHR30231">
    <property type="entry name" value="DNA POLYMERASE III SUBUNIT EPSILON"/>
    <property type="match status" value="1"/>
</dbReference>
<dbReference type="Gene3D" id="3.30.420.10">
    <property type="entry name" value="Ribonuclease H-like superfamily/Ribonuclease H"/>
    <property type="match status" value="1"/>
</dbReference>
<protein>
    <submittedName>
        <fullName evidence="5">Exonuclease domain-containing protein</fullName>
    </submittedName>
</protein>
<dbReference type="CDD" id="cd06127">
    <property type="entry name" value="DEDDh"/>
    <property type="match status" value="1"/>
</dbReference>
<evidence type="ECO:0000313" key="5">
    <source>
        <dbReference type="EMBL" id="WUV42847.1"/>
    </source>
</evidence>
<evidence type="ECO:0000256" key="3">
    <source>
        <dbReference type="ARBA" id="ARBA00022839"/>
    </source>
</evidence>
<feature type="domain" description="Exonuclease" evidence="4">
    <location>
        <begin position="9"/>
        <end position="182"/>
    </location>
</feature>
<evidence type="ECO:0000259" key="4">
    <source>
        <dbReference type="SMART" id="SM00479"/>
    </source>
</evidence>
<dbReference type="SUPFAM" id="SSF53098">
    <property type="entry name" value="Ribonuclease H-like"/>
    <property type="match status" value="1"/>
</dbReference>
<dbReference type="InterPro" id="IPR013520">
    <property type="entry name" value="Ribonucl_H"/>
</dbReference>
<keyword evidence="3 5" id="KW-0269">Exonuclease</keyword>
<evidence type="ECO:0000313" key="6">
    <source>
        <dbReference type="Proteomes" id="UP001432062"/>
    </source>
</evidence>
<proteinExistence type="predicted"/>
<keyword evidence="2" id="KW-0378">Hydrolase</keyword>
<reference evidence="5" key="1">
    <citation type="submission" date="2022-10" db="EMBL/GenBank/DDBJ databases">
        <title>The complete genomes of actinobacterial strains from the NBC collection.</title>
        <authorList>
            <person name="Joergensen T.S."/>
            <person name="Alvarez Arevalo M."/>
            <person name="Sterndorff E.B."/>
            <person name="Faurdal D."/>
            <person name="Vuksanovic O."/>
            <person name="Mourched A.-S."/>
            <person name="Charusanti P."/>
            <person name="Shaw S."/>
            <person name="Blin K."/>
            <person name="Weber T."/>
        </authorList>
    </citation>
    <scope>NUCLEOTIDE SEQUENCE</scope>
    <source>
        <strain evidence="5">NBC_01482</strain>
    </source>
</reference>
<accession>A0ABZ1YLP3</accession>
<keyword evidence="6" id="KW-1185">Reference proteome</keyword>
<dbReference type="NCBIfam" id="NF005927">
    <property type="entry name" value="PRK07942.1"/>
    <property type="match status" value="1"/>
</dbReference>
<evidence type="ECO:0000256" key="1">
    <source>
        <dbReference type="ARBA" id="ARBA00022722"/>
    </source>
</evidence>
<dbReference type="Proteomes" id="UP001432062">
    <property type="component" value="Chromosome"/>
</dbReference>
<dbReference type="RefSeq" id="WP_329405465.1">
    <property type="nucleotide sequence ID" value="NZ_CP109441.1"/>
</dbReference>